<dbReference type="InterPro" id="IPR036047">
    <property type="entry name" value="F-box-like_dom_sf"/>
</dbReference>
<dbReference type="Proteomes" id="UP001497457">
    <property type="component" value="Chromosome 26rd"/>
</dbReference>
<reference evidence="2 3" key="2">
    <citation type="submission" date="2024-10" db="EMBL/GenBank/DDBJ databases">
        <authorList>
            <person name="Ryan C."/>
        </authorList>
    </citation>
    <scope>NUCLEOTIDE SEQUENCE [LARGE SCALE GENOMIC DNA]</scope>
</reference>
<dbReference type="Pfam" id="PF08268">
    <property type="entry name" value="FBA_3"/>
    <property type="match status" value="1"/>
</dbReference>
<sequence length="418" mass="46845">MADNADDDDGFILPTDAFVEVLLRLPTSSRRRFRLVCKRWRGIIDERTPERRSRAKILAFFSEAGASRAVVHADDQQDGGDEQEWRFRSSCFDCRTYEYGSVVRLAGTCNGLLCLRDYLPLPCHRIGPTIAVVNPVTGEESAAIPCPPESLSWDYNGGYRRVVEFSFGYHPTTGKYKVVRVSCTSESPNKRLEIDSVQVLTLEGKPEWRTVPVLAMDTSYHDTGGVVTVDGSTYWLNARADRVAALDLGDDDKRVASFAAPPCLQVLQVPKVATCQLTTMHGRLGVLVTRRQPAMTEAAKVDVWVLEDGGGGGRRRPPPRWSRRWSILQPIASWQGRWVMSPHFTHGEYVLSKRESHSWRDCDRWLYRRKVGDLASGSGKDAELWPLEGAKAIIMRTGDEDGAVVTFPYVETTEPLPI</sequence>
<dbReference type="InterPro" id="IPR013187">
    <property type="entry name" value="F-box-assoc_dom_typ3"/>
</dbReference>
<dbReference type="InterPro" id="IPR017451">
    <property type="entry name" value="F-box-assoc_interact_dom"/>
</dbReference>
<evidence type="ECO:0000313" key="3">
    <source>
        <dbReference type="Proteomes" id="UP001497457"/>
    </source>
</evidence>
<dbReference type="PANTHER" id="PTHR31111">
    <property type="entry name" value="BNAA05G37150D PROTEIN-RELATED"/>
    <property type="match status" value="1"/>
</dbReference>
<dbReference type="EMBL" id="OZ075136">
    <property type="protein sequence ID" value="CAL5001473.1"/>
    <property type="molecule type" value="Genomic_DNA"/>
</dbReference>
<feature type="domain" description="F-box" evidence="1">
    <location>
        <begin position="13"/>
        <end position="53"/>
    </location>
</feature>
<keyword evidence="3" id="KW-1185">Reference proteome</keyword>
<evidence type="ECO:0000259" key="1">
    <source>
        <dbReference type="SMART" id="SM00256"/>
    </source>
</evidence>
<dbReference type="SUPFAM" id="SSF81383">
    <property type="entry name" value="F-box domain"/>
    <property type="match status" value="1"/>
</dbReference>
<dbReference type="InterPro" id="IPR001810">
    <property type="entry name" value="F-box_dom"/>
</dbReference>
<dbReference type="SMART" id="SM00256">
    <property type="entry name" value="FBOX"/>
    <property type="match status" value="1"/>
</dbReference>
<organism evidence="2 3">
    <name type="scientific">Urochloa decumbens</name>
    <dbReference type="NCBI Taxonomy" id="240449"/>
    <lineage>
        <taxon>Eukaryota</taxon>
        <taxon>Viridiplantae</taxon>
        <taxon>Streptophyta</taxon>
        <taxon>Embryophyta</taxon>
        <taxon>Tracheophyta</taxon>
        <taxon>Spermatophyta</taxon>
        <taxon>Magnoliopsida</taxon>
        <taxon>Liliopsida</taxon>
        <taxon>Poales</taxon>
        <taxon>Poaceae</taxon>
        <taxon>PACMAD clade</taxon>
        <taxon>Panicoideae</taxon>
        <taxon>Panicodae</taxon>
        <taxon>Paniceae</taxon>
        <taxon>Melinidinae</taxon>
        <taxon>Urochloa</taxon>
    </lineage>
</organism>
<dbReference type="NCBIfam" id="TIGR01640">
    <property type="entry name" value="F_box_assoc_1"/>
    <property type="match status" value="1"/>
</dbReference>
<dbReference type="AlphaFoldDB" id="A0ABC9BJC6"/>
<gene>
    <name evidence="2" type="ORF">URODEC1_LOCUS65410</name>
</gene>
<dbReference type="Gene3D" id="1.20.1280.50">
    <property type="match status" value="1"/>
</dbReference>
<name>A0ABC9BJC6_9POAL</name>
<proteinExistence type="predicted"/>
<protein>
    <recommendedName>
        <fullName evidence="1">F-box domain-containing protein</fullName>
    </recommendedName>
</protein>
<reference evidence="3" key="1">
    <citation type="submission" date="2024-06" db="EMBL/GenBank/DDBJ databases">
        <authorList>
            <person name="Ryan C."/>
        </authorList>
    </citation>
    <scope>NUCLEOTIDE SEQUENCE [LARGE SCALE GENOMIC DNA]</scope>
</reference>
<dbReference type="Pfam" id="PF00646">
    <property type="entry name" value="F-box"/>
    <property type="match status" value="1"/>
</dbReference>
<dbReference type="PANTHER" id="PTHR31111:SF133">
    <property type="entry name" value="OS07G0196600 PROTEIN"/>
    <property type="match status" value="1"/>
</dbReference>
<accession>A0ABC9BJC6</accession>
<evidence type="ECO:0000313" key="2">
    <source>
        <dbReference type="EMBL" id="CAL5001473.1"/>
    </source>
</evidence>